<sequence length="139" mass="14139">MSMGWPALLAVMALVVLSGCASAGHAMLGPARPAIAPEQVRVYHVPPRRYETIARVHATSAVGFGTQGQTDATIERLAREAAKLGANGVLLMGVNTMGSPVGVGVGGSSWGHHGGVSIGAGIPTAQQRVEGIAIHVVEE</sequence>
<feature type="chain" id="PRO_5037377181" description="Lipoprotein" evidence="1">
    <location>
        <begin position="24"/>
        <end position="139"/>
    </location>
</feature>
<keyword evidence="3" id="KW-1185">Reference proteome</keyword>
<dbReference type="AlphaFoldDB" id="A0A974Y205"/>
<name>A0A974Y205_9GAMM</name>
<dbReference type="Proteomes" id="UP000639274">
    <property type="component" value="Chromosome"/>
</dbReference>
<evidence type="ECO:0008006" key="4">
    <source>
        <dbReference type="Google" id="ProtNLM"/>
    </source>
</evidence>
<keyword evidence="1" id="KW-0732">Signal</keyword>
<gene>
    <name evidence="2" type="ORF">I8J32_005350</name>
</gene>
<evidence type="ECO:0000313" key="2">
    <source>
        <dbReference type="EMBL" id="QSX79967.1"/>
    </source>
</evidence>
<accession>A0A974Y205</accession>
<reference evidence="2 3" key="1">
    <citation type="submission" date="2021-03" db="EMBL/GenBank/DDBJ databases">
        <title>Lysobacter sp. nov. isolated from soil of gangwondo yeongwol, south Korea.</title>
        <authorList>
            <person name="Kim K.R."/>
            <person name="Kim K.H."/>
            <person name="Jeon C.O."/>
        </authorList>
    </citation>
    <scope>NUCLEOTIDE SEQUENCE [LARGE SCALE GENOMIC DNA]</scope>
    <source>
        <strain evidence="2 3">R19</strain>
    </source>
</reference>
<organism evidence="2 3">
    <name type="scientific">Agrilutibacter solisilvae</name>
    <dbReference type="NCBI Taxonomy" id="2763317"/>
    <lineage>
        <taxon>Bacteria</taxon>
        <taxon>Pseudomonadati</taxon>
        <taxon>Pseudomonadota</taxon>
        <taxon>Gammaproteobacteria</taxon>
        <taxon>Lysobacterales</taxon>
        <taxon>Lysobacteraceae</taxon>
        <taxon>Agrilutibacter</taxon>
    </lineage>
</organism>
<proteinExistence type="predicted"/>
<evidence type="ECO:0000256" key="1">
    <source>
        <dbReference type="SAM" id="SignalP"/>
    </source>
</evidence>
<protein>
    <recommendedName>
        <fullName evidence="4">Lipoprotein</fullName>
    </recommendedName>
</protein>
<dbReference type="EMBL" id="CP071518">
    <property type="protein sequence ID" value="QSX79967.1"/>
    <property type="molecule type" value="Genomic_DNA"/>
</dbReference>
<feature type="signal peptide" evidence="1">
    <location>
        <begin position="1"/>
        <end position="23"/>
    </location>
</feature>
<dbReference type="KEGG" id="lsf:I8J32_005350"/>
<evidence type="ECO:0000313" key="3">
    <source>
        <dbReference type="Proteomes" id="UP000639274"/>
    </source>
</evidence>